<dbReference type="PANTHER" id="PTHR45825:SF11">
    <property type="entry name" value="ALPHA AMYLASE DOMAIN-CONTAINING PROTEIN"/>
    <property type="match status" value="1"/>
</dbReference>
<feature type="domain" description="Starch synthase catalytic" evidence="10">
    <location>
        <begin position="2"/>
        <end position="239"/>
    </location>
</feature>
<evidence type="ECO:0000256" key="8">
    <source>
        <dbReference type="HAMAP-Rule" id="MF_00484"/>
    </source>
</evidence>
<evidence type="ECO:0000313" key="12">
    <source>
        <dbReference type="Proteomes" id="UP000270261"/>
    </source>
</evidence>
<dbReference type="EMBL" id="RRUE01000002">
    <property type="protein sequence ID" value="RRN44596.1"/>
    <property type="molecule type" value="Genomic_DNA"/>
</dbReference>
<evidence type="ECO:0000313" key="11">
    <source>
        <dbReference type="EMBL" id="RRN44596.1"/>
    </source>
</evidence>
<comment type="caution">
    <text evidence="11">The sequence shown here is derived from an EMBL/GenBank/DDBJ whole genome shotgun (WGS) entry which is preliminary data.</text>
</comment>
<dbReference type="SUPFAM" id="SSF53756">
    <property type="entry name" value="UDP-Glycosyltransferase/glycogen phosphorylase"/>
    <property type="match status" value="1"/>
</dbReference>
<dbReference type="Proteomes" id="UP000270261">
    <property type="component" value="Unassembled WGS sequence"/>
</dbReference>
<evidence type="ECO:0000256" key="1">
    <source>
        <dbReference type="ARBA" id="ARBA00001478"/>
    </source>
</evidence>
<dbReference type="EC" id="2.4.1.21" evidence="8"/>
<dbReference type="RefSeq" id="WP_125096786.1">
    <property type="nucleotide sequence ID" value="NZ_RRUE01000002.1"/>
</dbReference>
<dbReference type="Pfam" id="PF08323">
    <property type="entry name" value="Glyco_transf_5"/>
    <property type="match status" value="1"/>
</dbReference>
<dbReference type="PANTHER" id="PTHR45825">
    <property type="entry name" value="GRANULE-BOUND STARCH SYNTHASE 1, CHLOROPLASTIC/AMYLOPLASTIC"/>
    <property type="match status" value="1"/>
</dbReference>
<evidence type="ECO:0000259" key="9">
    <source>
        <dbReference type="Pfam" id="PF00534"/>
    </source>
</evidence>
<organism evidence="11 12">
    <name type="scientific">Lautropia dentalis</name>
    <dbReference type="NCBI Taxonomy" id="2490857"/>
    <lineage>
        <taxon>Bacteria</taxon>
        <taxon>Pseudomonadati</taxon>
        <taxon>Pseudomonadota</taxon>
        <taxon>Betaproteobacteria</taxon>
        <taxon>Burkholderiales</taxon>
        <taxon>Burkholderiaceae</taxon>
        <taxon>Lautropia</taxon>
    </lineage>
</organism>
<dbReference type="GO" id="GO:0005829">
    <property type="term" value="C:cytosol"/>
    <property type="evidence" value="ECO:0007669"/>
    <property type="project" value="TreeGrafter"/>
</dbReference>
<evidence type="ECO:0000256" key="4">
    <source>
        <dbReference type="ARBA" id="ARBA00010281"/>
    </source>
</evidence>
<protein>
    <recommendedName>
        <fullName evidence="8">Glycogen synthase</fullName>
        <ecNumber evidence="8">2.4.1.21</ecNumber>
    </recommendedName>
    <alternativeName>
        <fullName evidence="8">Starch [bacterial glycogen] synthase</fullName>
    </alternativeName>
</protein>
<dbReference type="Gene3D" id="3.40.50.2000">
    <property type="entry name" value="Glycogen Phosphorylase B"/>
    <property type="match status" value="2"/>
</dbReference>
<comment type="catalytic activity">
    <reaction evidence="1 8">
        <text>[(1-&gt;4)-alpha-D-glucosyl](n) + ADP-alpha-D-glucose = [(1-&gt;4)-alpha-D-glucosyl](n+1) + ADP + H(+)</text>
        <dbReference type="Rhea" id="RHEA:18189"/>
        <dbReference type="Rhea" id="RHEA-COMP:9584"/>
        <dbReference type="Rhea" id="RHEA-COMP:9587"/>
        <dbReference type="ChEBI" id="CHEBI:15378"/>
        <dbReference type="ChEBI" id="CHEBI:15444"/>
        <dbReference type="ChEBI" id="CHEBI:57498"/>
        <dbReference type="ChEBI" id="CHEBI:456216"/>
        <dbReference type="EC" id="2.4.1.21"/>
    </reaction>
</comment>
<evidence type="ECO:0000259" key="10">
    <source>
        <dbReference type="Pfam" id="PF08323"/>
    </source>
</evidence>
<dbReference type="NCBIfam" id="TIGR02095">
    <property type="entry name" value="glgA"/>
    <property type="match status" value="1"/>
</dbReference>
<proteinExistence type="inferred from homology"/>
<dbReference type="OrthoDB" id="9808590at2"/>
<feature type="binding site" evidence="8">
    <location>
        <position position="15"/>
    </location>
    <ligand>
        <name>ADP-alpha-D-glucose</name>
        <dbReference type="ChEBI" id="CHEBI:57498"/>
    </ligand>
</feature>
<dbReference type="UniPathway" id="UPA00164"/>
<evidence type="ECO:0000256" key="6">
    <source>
        <dbReference type="ARBA" id="ARBA00022679"/>
    </source>
</evidence>
<dbReference type="GO" id="GO:0009011">
    <property type="term" value="F:alpha-1,4-glucan glucosyltransferase (ADP-glucose donor) activity"/>
    <property type="evidence" value="ECO:0007669"/>
    <property type="project" value="UniProtKB-UniRule"/>
</dbReference>
<gene>
    <name evidence="8 11" type="primary">glgA</name>
    <name evidence="11" type="ORF">EHV23_09115</name>
</gene>
<evidence type="ECO:0000256" key="2">
    <source>
        <dbReference type="ARBA" id="ARBA00002764"/>
    </source>
</evidence>
<evidence type="ECO:0000256" key="5">
    <source>
        <dbReference type="ARBA" id="ARBA00022676"/>
    </source>
</evidence>
<reference evidence="11 12" key="1">
    <citation type="submission" date="2018-11" db="EMBL/GenBank/DDBJ databases">
        <title>Genome sequencing of Lautropia sp. KCOM 2505 (= ChDC F240).</title>
        <authorList>
            <person name="Kook J.-K."/>
            <person name="Park S.-N."/>
            <person name="Lim Y.K."/>
        </authorList>
    </citation>
    <scope>NUCLEOTIDE SEQUENCE [LARGE SCALE GENOMIC DNA]</scope>
    <source>
        <strain evidence="11 12">KCOM 2505</strain>
    </source>
</reference>
<dbReference type="GO" id="GO:0005978">
    <property type="term" value="P:glycogen biosynthetic process"/>
    <property type="evidence" value="ECO:0007669"/>
    <property type="project" value="UniProtKB-UniRule"/>
</dbReference>
<dbReference type="AlphaFoldDB" id="A0A426FPH3"/>
<keyword evidence="12" id="KW-1185">Reference proteome</keyword>
<comment type="pathway">
    <text evidence="3 8">Glycan biosynthesis; glycogen biosynthesis.</text>
</comment>
<dbReference type="Pfam" id="PF00534">
    <property type="entry name" value="Glycos_transf_1"/>
    <property type="match status" value="1"/>
</dbReference>
<comment type="function">
    <text evidence="2 8">Synthesizes alpha-1,4-glucan chains using ADP-glucose.</text>
</comment>
<keyword evidence="6 8" id="KW-0808">Transferase</keyword>
<dbReference type="InterPro" id="IPR011835">
    <property type="entry name" value="GS/SS"/>
</dbReference>
<feature type="domain" description="Glycosyl transferase family 1" evidence="9">
    <location>
        <begin position="296"/>
        <end position="440"/>
    </location>
</feature>
<evidence type="ECO:0000256" key="3">
    <source>
        <dbReference type="ARBA" id="ARBA00004964"/>
    </source>
</evidence>
<keyword evidence="7 8" id="KW-0320">Glycogen biosynthesis</keyword>
<dbReference type="InterPro" id="IPR013534">
    <property type="entry name" value="Starch_synth_cat_dom"/>
</dbReference>
<keyword evidence="5 8" id="KW-0328">Glycosyltransferase</keyword>
<name>A0A426FPH3_9BURK</name>
<dbReference type="NCBIfam" id="NF001899">
    <property type="entry name" value="PRK00654.1-2"/>
    <property type="match status" value="1"/>
</dbReference>
<sequence length="482" mass="53207">MRVLHVATEVYPLVKTGGLGDILAALPVAQQAQGVDARLLLPGFPAILDGLDDVGLVADLGSLMGAARVRVLWGRIRGSGIPAYVVDAPWYYRREGNPYLGPDNRDWPDNARRFALLGKVAAHLAWGDVDPIWKADVLHAHDWHAGLAPVYLSQNPVRRVRSVFSVHNLAYQGLFSPDDWATLALEPWMLRPMYGLEYHGWGSFMKGGLAFSDWLSTVSPRYAYEITTPEFGVGLDGLLLSRRDRLTGILNGIDQTVWNPQIDGLVPANYSAHDLNGKWVDKERVQHELGLAVDPGRMLAVMVSRLTDQKGADLLLGVLPKMRELGIQLALVGSGDPALQDAFRKAAQEAPGWVSVTIGYDEPLSHRLIAGGDLILVPSRFEPCGLTQMYGLRYGTLPLVRRVGGLADTVHEYHDGQPSNGFVFNRADVHDFALALARAADVWQDRGAWEWRMRTAMEVDHSWGPAAADYLAMYRQVLSDRN</sequence>
<dbReference type="InterPro" id="IPR001296">
    <property type="entry name" value="Glyco_trans_1"/>
</dbReference>
<dbReference type="GO" id="GO:0004373">
    <property type="term" value="F:alpha-1,4-glucan glucosyltransferase (UDP-glucose donor) activity"/>
    <property type="evidence" value="ECO:0007669"/>
    <property type="project" value="InterPro"/>
</dbReference>
<accession>A0A426FPH3</accession>
<evidence type="ECO:0000256" key="7">
    <source>
        <dbReference type="ARBA" id="ARBA00023056"/>
    </source>
</evidence>
<comment type="similarity">
    <text evidence="4 8">Belongs to the glycosyltransferase 1 family. Bacterial/plant glycogen synthase subfamily.</text>
</comment>
<dbReference type="CDD" id="cd03791">
    <property type="entry name" value="GT5_Glycogen_synthase_DULL1-like"/>
    <property type="match status" value="1"/>
</dbReference>
<dbReference type="HAMAP" id="MF_00484">
    <property type="entry name" value="Glycogen_synth"/>
    <property type="match status" value="1"/>
</dbReference>